<evidence type="ECO:0000256" key="2">
    <source>
        <dbReference type="SAM" id="Phobius"/>
    </source>
</evidence>
<dbReference type="AlphaFoldDB" id="A0A0A1URZ1"/>
<proteinExistence type="predicted"/>
<reference evidence="4 5" key="1">
    <citation type="submission" date="2014-02" db="EMBL/GenBank/DDBJ databases">
        <title>The genome sequence of the entomopathogenic fungus Metarhizium robertsii ARSEF 2575.</title>
        <authorList>
            <person name="Giuliano Garisto Donzelli B."/>
            <person name="Roe B.A."/>
            <person name="Macmil S.L."/>
            <person name="Krasnoff S.B."/>
            <person name="Gibson D.M."/>
        </authorList>
    </citation>
    <scope>NUCLEOTIDE SEQUENCE [LARGE SCALE GENOMIC DNA]</scope>
    <source>
        <strain evidence="4 5">ARSEF 2575</strain>
    </source>
</reference>
<keyword evidence="2" id="KW-0472">Membrane</keyword>
<evidence type="ECO:0000259" key="3">
    <source>
        <dbReference type="Pfam" id="PF00884"/>
    </source>
</evidence>
<dbReference type="HOGENOM" id="CLU_016056_0_0_1"/>
<dbReference type="PANTHER" id="PTHR43751:SF3">
    <property type="entry name" value="SULFATASE N-TERMINAL DOMAIN-CONTAINING PROTEIN"/>
    <property type="match status" value="1"/>
</dbReference>
<protein>
    <submittedName>
        <fullName evidence="4">Sulfatase domain protein</fullName>
    </submittedName>
</protein>
<feature type="transmembrane region" description="Helical" evidence="2">
    <location>
        <begin position="129"/>
        <end position="147"/>
    </location>
</feature>
<evidence type="ECO:0000256" key="1">
    <source>
        <dbReference type="SAM" id="MobiDB-lite"/>
    </source>
</evidence>
<feature type="transmembrane region" description="Helical" evidence="2">
    <location>
        <begin position="7"/>
        <end position="27"/>
    </location>
</feature>
<feature type="compositionally biased region" description="Polar residues" evidence="1">
    <location>
        <begin position="336"/>
        <end position="346"/>
    </location>
</feature>
<dbReference type="Pfam" id="PF00884">
    <property type="entry name" value="Sulfatase"/>
    <property type="match status" value="1"/>
</dbReference>
<evidence type="ECO:0000313" key="5">
    <source>
        <dbReference type="Proteomes" id="UP000030151"/>
    </source>
</evidence>
<accession>A0A0A1URZ1</accession>
<dbReference type="Gene3D" id="3.40.720.10">
    <property type="entry name" value="Alkaline Phosphatase, subunit A"/>
    <property type="match status" value="1"/>
</dbReference>
<organism evidence="4 5">
    <name type="scientific">Metarhizium robertsii</name>
    <dbReference type="NCBI Taxonomy" id="568076"/>
    <lineage>
        <taxon>Eukaryota</taxon>
        <taxon>Fungi</taxon>
        <taxon>Dikarya</taxon>
        <taxon>Ascomycota</taxon>
        <taxon>Pezizomycotina</taxon>
        <taxon>Sordariomycetes</taxon>
        <taxon>Hypocreomycetidae</taxon>
        <taxon>Hypocreales</taxon>
        <taxon>Clavicipitaceae</taxon>
        <taxon>Metarhizium</taxon>
    </lineage>
</organism>
<keyword evidence="2" id="KW-0812">Transmembrane</keyword>
<dbReference type="InterPro" id="IPR052701">
    <property type="entry name" value="GAG_Ulvan_Degrading_Sulfatases"/>
</dbReference>
<gene>
    <name evidence="4" type="ORF">X797_008382</name>
</gene>
<dbReference type="EMBL" id="JELW01000026">
    <property type="protein sequence ID" value="EXU98435.1"/>
    <property type="molecule type" value="Genomic_DNA"/>
</dbReference>
<dbReference type="InterPro" id="IPR017850">
    <property type="entry name" value="Alkaline_phosphatase_core_sf"/>
</dbReference>
<evidence type="ECO:0000313" key="4">
    <source>
        <dbReference type="EMBL" id="EXU98435.1"/>
    </source>
</evidence>
<feature type="transmembrane region" description="Helical" evidence="2">
    <location>
        <begin position="33"/>
        <end position="59"/>
    </location>
</feature>
<name>A0A0A1URZ1_9HYPO</name>
<dbReference type="Proteomes" id="UP000030151">
    <property type="component" value="Unassembled WGS sequence"/>
</dbReference>
<dbReference type="InterPro" id="IPR000917">
    <property type="entry name" value="Sulfatase_N"/>
</dbReference>
<feature type="transmembrane region" description="Helical" evidence="2">
    <location>
        <begin position="80"/>
        <end position="97"/>
    </location>
</feature>
<dbReference type="eggNOG" id="ENOG502SJFZ">
    <property type="taxonomic scope" value="Eukaryota"/>
</dbReference>
<dbReference type="PANTHER" id="PTHR43751">
    <property type="entry name" value="SULFATASE"/>
    <property type="match status" value="1"/>
</dbReference>
<keyword evidence="2" id="KW-1133">Transmembrane helix</keyword>
<feature type="transmembrane region" description="Helical" evidence="2">
    <location>
        <begin position="225"/>
        <end position="245"/>
    </location>
</feature>
<sequence>MLLAARRLVFSILFNAIVLAKIVHLYVNAHSFSLAAFLVCLPVFLIPDVLVLLLVWSLLQNRRGRCSLLSTVASCLVRTMSNSISTCFAAAALVSFFCETGGEIRWADAVSVAFDAGARKVASSGSGNALIACAAIIVVSFFMQDLLHRAVGAVLHHARDQLDSMLHLTPGTYFAKKLADHNLLLPTVDKQITGCIDLEGLYARKEQCIPASCSYSAGYMSGRRFICWCIIGTQLLGCLLCVFLQPNLPYRHAAATLPLSLLSVVRSCILGAADHPDVTWPLPNLVTRLKWESPDGYFKGWAPGMDNEFVSKYRSRVPEWLPESPPSGFHRWEPQSKPTSGNTSDNATDDEHAESPDSASDNQHFYNPVNDPLKINNLHGNILPALRDTLGLESVNIRHVVLIQMESMRQELFPLQKESNFHKMVLQSHDESKHDDVNLQLARLTVNAERVTGMSGDFHTADGRRIPPESKEWHDRTEAGLGGLNVIGTHTTCSSSIKSLAAIHCGVWPMPVDWCEESKLQSYQPCLPHIFKLLNMLKNETLNASDYRDHKWYPAFFQSINDEFDDQKNMDEMIGFEHIVTRRQVDDQVANSGVDEEEVNYFGYAETAIKSHIKDYMKKAIDSNQRMFLSHFTSTTHHPWSVPSWFDKTEYMGSARGGLTTSHEDMNNYLNTIRWNDAWVGEVMQLLDDFEISNETLVVFVGDHGQAFREDAKASGTYQNGHISNFRVPLAFRHPRIPRVQLTVNSTSINILPTVLDLLISSGSLNARDTDAASDIIQDYEGQSLIRPFEATHRGRRAWNFGIVNPGGRFLAMTSADVPWRLVLPWDDSAEYVFTNLEKDPLELDGILNWSLEVLVSDVERHLGADAATWVREAASVARWWGMERKRLWKYH</sequence>
<comment type="caution">
    <text evidence="4">The sequence shown here is derived from an EMBL/GenBank/DDBJ whole genome shotgun (WGS) entry which is preliminary data.</text>
</comment>
<feature type="region of interest" description="Disordered" evidence="1">
    <location>
        <begin position="324"/>
        <end position="368"/>
    </location>
</feature>
<dbReference type="SUPFAM" id="SSF53649">
    <property type="entry name" value="Alkaline phosphatase-like"/>
    <property type="match status" value="1"/>
</dbReference>
<dbReference type="OrthoDB" id="96314at2759"/>
<feature type="domain" description="Sulfatase N-terminal" evidence="3">
    <location>
        <begin position="490"/>
        <end position="759"/>
    </location>
</feature>